<name>A0ABV1F5F5_9BACI</name>
<comment type="caution">
    <text evidence="2">The sequence shown here is derived from an EMBL/GenBank/DDBJ whole genome shotgun (WGS) entry which is preliminary data.</text>
</comment>
<gene>
    <name evidence="2" type="ORF">WMO63_23215</name>
</gene>
<dbReference type="RefSeq" id="WP_031538414.1">
    <property type="nucleotide sequence ID" value="NZ_JBBMFN010000117.1"/>
</dbReference>
<dbReference type="Proteomes" id="UP001465426">
    <property type="component" value="Unassembled WGS sequence"/>
</dbReference>
<feature type="coiled-coil region" evidence="1">
    <location>
        <begin position="74"/>
        <end position="101"/>
    </location>
</feature>
<keyword evidence="1" id="KW-0175">Coiled coil</keyword>
<evidence type="ECO:0000256" key="1">
    <source>
        <dbReference type="SAM" id="Coils"/>
    </source>
</evidence>
<sequence>MNTLTVQETTNLMHSYGIKCDRANVEQWLDEGKLKGKISKETYMIEEEDVYNFLDFYRWEGTAYERGIDDKTKISRLLDEIKYLKQQVDELEEENTKLMSQLDILPY</sequence>
<proteinExistence type="predicted"/>
<accession>A0ABV1F5F5</accession>
<evidence type="ECO:0000313" key="3">
    <source>
        <dbReference type="Proteomes" id="UP001465426"/>
    </source>
</evidence>
<evidence type="ECO:0000313" key="2">
    <source>
        <dbReference type="EMBL" id="MEQ2468566.1"/>
    </source>
</evidence>
<organism evidence="2 3">
    <name type="scientific">Niallia hominis</name>
    <dbReference type="NCBI Taxonomy" id="3133173"/>
    <lineage>
        <taxon>Bacteria</taxon>
        <taxon>Bacillati</taxon>
        <taxon>Bacillota</taxon>
        <taxon>Bacilli</taxon>
        <taxon>Bacillales</taxon>
        <taxon>Bacillaceae</taxon>
        <taxon>Niallia</taxon>
    </lineage>
</organism>
<reference evidence="2 3" key="1">
    <citation type="submission" date="2024-03" db="EMBL/GenBank/DDBJ databases">
        <title>Human intestinal bacterial collection.</title>
        <authorList>
            <person name="Pauvert C."/>
            <person name="Hitch T.C.A."/>
            <person name="Clavel T."/>
        </authorList>
    </citation>
    <scope>NUCLEOTIDE SEQUENCE [LARGE SCALE GENOMIC DNA]</scope>
    <source>
        <strain evidence="2 3">CLA-SR-H024</strain>
    </source>
</reference>
<dbReference type="EMBL" id="JBBMFN010000117">
    <property type="protein sequence ID" value="MEQ2468566.1"/>
    <property type="molecule type" value="Genomic_DNA"/>
</dbReference>
<protein>
    <submittedName>
        <fullName evidence="2">Uncharacterized protein</fullName>
    </submittedName>
</protein>
<keyword evidence="3" id="KW-1185">Reference proteome</keyword>